<organism evidence="2 3">
    <name type="scientific">Tremella mesenterica</name>
    <name type="common">Jelly fungus</name>
    <dbReference type="NCBI Taxonomy" id="5217"/>
    <lineage>
        <taxon>Eukaryota</taxon>
        <taxon>Fungi</taxon>
        <taxon>Dikarya</taxon>
        <taxon>Basidiomycota</taxon>
        <taxon>Agaricomycotina</taxon>
        <taxon>Tremellomycetes</taxon>
        <taxon>Tremellales</taxon>
        <taxon>Tremellaceae</taxon>
        <taxon>Tremella</taxon>
    </lineage>
</organism>
<dbReference type="VEuPathDB" id="FungiDB:TREMEDRAFT_62622"/>
<proteinExistence type="predicted"/>
<name>A0A4V1M380_TREME</name>
<sequence length="143" mass="15572">MVRGDGRLGKNAEIREVNRLAIVTITTEGHGPIRRLPTPTKRRRKRVQKSDTPTSNVHTPLSKIPSTPAEAISMAFQKIRTIAKTDPNDPTPLNMHLLESPSIITDPSNGTITYGLSAAMLTLPRTGKEGRSEKGGQINKVIS</sequence>
<evidence type="ECO:0000256" key="1">
    <source>
        <dbReference type="SAM" id="MobiDB-lite"/>
    </source>
</evidence>
<reference evidence="2 3" key="1">
    <citation type="submission" date="2016-06" db="EMBL/GenBank/DDBJ databases">
        <title>Evolution of pathogenesis and genome organization in the Tremellales.</title>
        <authorList>
            <person name="Cuomo C."/>
            <person name="Litvintseva A."/>
            <person name="Heitman J."/>
            <person name="Chen Y."/>
            <person name="Sun S."/>
            <person name="Springer D."/>
            <person name="Dromer F."/>
            <person name="Young S."/>
            <person name="Zeng Q."/>
            <person name="Chapman S."/>
            <person name="Gujja S."/>
            <person name="Saif S."/>
            <person name="Birren B."/>
        </authorList>
    </citation>
    <scope>NUCLEOTIDE SEQUENCE [LARGE SCALE GENOMIC DNA]</scope>
    <source>
        <strain evidence="2 3">ATCC 28783</strain>
    </source>
</reference>
<keyword evidence="3" id="KW-1185">Reference proteome</keyword>
<gene>
    <name evidence="2" type="ORF">M231_06763</name>
</gene>
<feature type="region of interest" description="Disordered" evidence="1">
    <location>
        <begin position="30"/>
        <end position="66"/>
    </location>
</feature>
<dbReference type="EMBL" id="SDIL01000114">
    <property type="protein sequence ID" value="RXK35940.1"/>
    <property type="molecule type" value="Genomic_DNA"/>
</dbReference>
<evidence type="ECO:0000313" key="3">
    <source>
        <dbReference type="Proteomes" id="UP000289152"/>
    </source>
</evidence>
<evidence type="ECO:0000313" key="2">
    <source>
        <dbReference type="EMBL" id="RXK35940.1"/>
    </source>
</evidence>
<dbReference type="Proteomes" id="UP000289152">
    <property type="component" value="Unassembled WGS sequence"/>
</dbReference>
<dbReference type="InParanoid" id="A0A4V1M380"/>
<accession>A0A4V1M380</accession>
<feature type="compositionally biased region" description="Polar residues" evidence="1">
    <location>
        <begin position="50"/>
        <end position="59"/>
    </location>
</feature>
<protein>
    <submittedName>
        <fullName evidence="2">Uncharacterized protein</fullName>
    </submittedName>
</protein>
<comment type="caution">
    <text evidence="2">The sequence shown here is derived from an EMBL/GenBank/DDBJ whole genome shotgun (WGS) entry which is preliminary data.</text>
</comment>
<dbReference type="AlphaFoldDB" id="A0A4V1M380"/>